<protein>
    <submittedName>
        <fullName evidence="1">Uncharacterized protein</fullName>
    </submittedName>
</protein>
<organism evidence="1 2">
    <name type="scientific">Flavobacterium branchiophilum</name>
    <dbReference type="NCBI Taxonomy" id="55197"/>
    <lineage>
        <taxon>Bacteria</taxon>
        <taxon>Pseudomonadati</taxon>
        <taxon>Bacteroidota</taxon>
        <taxon>Flavobacteriia</taxon>
        <taxon>Flavobacteriales</taxon>
        <taxon>Flavobacteriaceae</taxon>
        <taxon>Flavobacterium</taxon>
    </lineage>
</organism>
<dbReference type="AlphaFoldDB" id="A0A543G2U3"/>
<dbReference type="EMBL" id="VFPJ01000001">
    <property type="protein sequence ID" value="TQM40416.1"/>
    <property type="molecule type" value="Genomic_DNA"/>
</dbReference>
<gene>
    <name evidence="1" type="ORF">BC670_1302</name>
</gene>
<accession>A0A543G2U3</accession>
<proteinExistence type="predicted"/>
<comment type="caution">
    <text evidence="1">The sequence shown here is derived from an EMBL/GenBank/DDBJ whole genome shotgun (WGS) entry which is preliminary data.</text>
</comment>
<name>A0A543G2U3_9FLAO</name>
<dbReference type="Proteomes" id="UP000320773">
    <property type="component" value="Unassembled WGS sequence"/>
</dbReference>
<sequence>MTYINVKSKRKIFNRNEISEILAFQRCNHLDDNEVSLFFKIKPKQLQRLKLIHHKFLTPISLFASSDEK</sequence>
<reference evidence="1 2" key="1">
    <citation type="submission" date="2019-06" db="EMBL/GenBank/DDBJ databases">
        <title>Genomic Encyclopedia of Archaeal and Bacterial Type Strains, Phase II (KMG-II): from individual species to whole genera.</title>
        <authorList>
            <person name="Goeker M."/>
        </authorList>
    </citation>
    <scope>NUCLEOTIDE SEQUENCE [LARGE SCALE GENOMIC DNA]</scope>
    <source>
        <strain evidence="1 2">DSM 24789</strain>
    </source>
</reference>
<evidence type="ECO:0000313" key="1">
    <source>
        <dbReference type="EMBL" id="TQM40416.1"/>
    </source>
</evidence>
<evidence type="ECO:0000313" key="2">
    <source>
        <dbReference type="Proteomes" id="UP000320773"/>
    </source>
</evidence>